<dbReference type="InterPro" id="IPR036388">
    <property type="entry name" value="WH-like_DNA-bd_sf"/>
</dbReference>
<evidence type="ECO:0000259" key="6">
    <source>
        <dbReference type="PROSITE" id="PS00622"/>
    </source>
</evidence>
<dbReference type="SMART" id="SM00421">
    <property type="entry name" value="HTH_LUXR"/>
    <property type="match status" value="1"/>
</dbReference>
<dbReference type="InterPro" id="IPR014284">
    <property type="entry name" value="RNA_pol_sigma-70_dom"/>
</dbReference>
<organism evidence="8 9">
    <name type="scientific">Metabacillus litoralis</name>
    <dbReference type="NCBI Taxonomy" id="152268"/>
    <lineage>
        <taxon>Bacteria</taxon>
        <taxon>Bacillati</taxon>
        <taxon>Bacillota</taxon>
        <taxon>Bacilli</taxon>
        <taxon>Bacillales</taxon>
        <taxon>Bacillaceae</taxon>
        <taxon>Metabacillus</taxon>
    </lineage>
</organism>
<dbReference type="Pfam" id="PF04542">
    <property type="entry name" value="Sigma70_r2"/>
    <property type="match status" value="1"/>
</dbReference>
<dbReference type="NCBIfam" id="TIGR02937">
    <property type="entry name" value="sigma70-ECF"/>
    <property type="match status" value="1"/>
</dbReference>
<dbReference type="InterPro" id="IPR000792">
    <property type="entry name" value="Tscrpt_reg_LuxR_C"/>
</dbReference>
<dbReference type="EMBL" id="LWSG01000011">
    <property type="protein sequence ID" value="OAS87001.1"/>
    <property type="molecule type" value="Genomic_DNA"/>
</dbReference>
<dbReference type="GO" id="GO:0006352">
    <property type="term" value="P:DNA-templated transcription initiation"/>
    <property type="evidence" value="ECO:0007669"/>
    <property type="project" value="InterPro"/>
</dbReference>
<dbReference type="PIRSF" id="PIRSF002939">
    <property type="entry name" value="RNA_polymerase_sigma-H_factor"/>
    <property type="match status" value="1"/>
</dbReference>
<dbReference type="OrthoDB" id="9783788at2"/>
<reference evidence="9" key="1">
    <citation type="submission" date="2016-04" db="EMBL/GenBank/DDBJ databases">
        <authorList>
            <person name="Lyu Z."/>
            <person name="Lyu W."/>
        </authorList>
    </citation>
    <scope>NUCLEOTIDE SEQUENCE [LARGE SCALE GENOMIC DNA]</scope>
    <source>
        <strain evidence="9">C44</strain>
    </source>
</reference>
<accession>A0A179SZY1</accession>
<dbReference type="GO" id="GO:0016987">
    <property type="term" value="F:sigma factor activity"/>
    <property type="evidence" value="ECO:0007669"/>
    <property type="project" value="UniProtKB-KW"/>
</dbReference>
<protein>
    <submittedName>
        <fullName evidence="8">RNA polymerase factor sigma-70</fullName>
    </submittedName>
</protein>
<dbReference type="Proteomes" id="UP000078534">
    <property type="component" value="Unassembled WGS sequence"/>
</dbReference>
<sequence>MNSPFNKGKVNREEFGLLEDEQVVELVHNGDSEALDYLITKYRNFVRAKARSYFLIGADREDIIQEGMIGLYKAIRDFKEDKLTSFKAFAELCITRQIITAIKTATRQKHIPLNSYVSLDKPIYDEESDRTLMDVISGAKVMDPEELIINQEEFDDIEVKMGELLSDLERKVLVLYLDGRSYHEISEELNRHVKSIDNALQRVKRKLERYLELREISL</sequence>
<dbReference type="Gene3D" id="1.10.10.10">
    <property type="entry name" value="Winged helix-like DNA-binding domain superfamily/Winged helix DNA-binding domain"/>
    <property type="match status" value="1"/>
</dbReference>
<dbReference type="InterPro" id="IPR014218">
    <property type="entry name" value="RNA_pol_sigma-H"/>
</dbReference>
<dbReference type="NCBIfam" id="TIGR02859">
    <property type="entry name" value="spore_sigH"/>
    <property type="match status" value="1"/>
</dbReference>
<dbReference type="PROSITE" id="PS00622">
    <property type="entry name" value="HTH_LUXR_1"/>
    <property type="match status" value="1"/>
</dbReference>
<dbReference type="InterPro" id="IPR013325">
    <property type="entry name" value="RNA_pol_sigma_r2"/>
</dbReference>
<dbReference type="Gene3D" id="1.20.120.1810">
    <property type="match status" value="1"/>
</dbReference>
<keyword evidence="2" id="KW-0731">Sigma factor</keyword>
<dbReference type="RefSeq" id="WP_066330441.1">
    <property type="nucleotide sequence ID" value="NZ_LWSG01000011.1"/>
</dbReference>
<keyword evidence="9" id="KW-1185">Reference proteome</keyword>
<dbReference type="NCBIfam" id="NF006148">
    <property type="entry name" value="PRK08295.1-5"/>
    <property type="match status" value="1"/>
</dbReference>
<evidence type="ECO:0000256" key="2">
    <source>
        <dbReference type="ARBA" id="ARBA00023082"/>
    </source>
</evidence>
<dbReference type="STRING" id="152268.A6K24_21310"/>
<keyword evidence="5" id="KW-0175">Coiled coil</keyword>
<dbReference type="NCBIfam" id="NF006147">
    <property type="entry name" value="PRK08295.1-4"/>
    <property type="match status" value="1"/>
</dbReference>
<dbReference type="PANTHER" id="PTHR30385:SF1">
    <property type="entry name" value="RNA POLYMERASE SIGMA-H FACTOR"/>
    <property type="match status" value="1"/>
</dbReference>
<proteinExistence type="predicted"/>
<gene>
    <name evidence="8" type="ORF">A6K24_21310</name>
</gene>
<dbReference type="InterPro" id="IPR016371">
    <property type="entry name" value="RNA_pol_sigma-H_factor"/>
</dbReference>
<evidence type="ECO:0000259" key="7">
    <source>
        <dbReference type="PROSITE" id="PS00715"/>
    </source>
</evidence>
<evidence type="ECO:0000313" key="9">
    <source>
        <dbReference type="Proteomes" id="UP000078534"/>
    </source>
</evidence>
<dbReference type="GO" id="GO:0003677">
    <property type="term" value="F:DNA binding"/>
    <property type="evidence" value="ECO:0007669"/>
    <property type="project" value="UniProtKB-KW"/>
</dbReference>
<dbReference type="NCBIfam" id="NF006145">
    <property type="entry name" value="PRK08295.1-2"/>
    <property type="match status" value="1"/>
</dbReference>
<keyword evidence="4" id="KW-0804">Transcription</keyword>
<feature type="domain" description="RNA polymerase sigma-70" evidence="7">
    <location>
        <begin position="62"/>
        <end position="75"/>
    </location>
</feature>
<evidence type="ECO:0000256" key="4">
    <source>
        <dbReference type="ARBA" id="ARBA00023163"/>
    </source>
</evidence>
<dbReference type="InterPro" id="IPR013249">
    <property type="entry name" value="RNA_pol_sigma70_r4_t2"/>
</dbReference>
<comment type="caution">
    <text evidence="8">The sequence shown here is derived from an EMBL/GenBank/DDBJ whole genome shotgun (WGS) entry which is preliminary data.</text>
</comment>
<evidence type="ECO:0000256" key="1">
    <source>
        <dbReference type="ARBA" id="ARBA00023015"/>
    </source>
</evidence>
<dbReference type="SUPFAM" id="SSF88659">
    <property type="entry name" value="Sigma3 and sigma4 domains of RNA polymerase sigma factors"/>
    <property type="match status" value="1"/>
</dbReference>
<evidence type="ECO:0000313" key="8">
    <source>
        <dbReference type="EMBL" id="OAS87001.1"/>
    </source>
</evidence>
<feature type="domain" description="HTH luxR-type" evidence="6">
    <location>
        <begin position="179"/>
        <end position="206"/>
    </location>
</feature>
<keyword evidence="3" id="KW-0238">DNA-binding</keyword>
<dbReference type="SUPFAM" id="SSF88946">
    <property type="entry name" value="Sigma2 domain of RNA polymerase sigma factors"/>
    <property type="match status" value="1"/>
</dbReference>
<dbReference type="Pfam" id="PF08281">
    <property type="entry name" value="Sigma70_r4_2"/>
    <property type="match status" value="1"/>
</dbReference>
<dbReference type="InterPro" id="IPR013324">
    <property type="entry name" value="RNA_pol_sigma_r3/r4-like"/>
</dbReference>
<dbReference type="AlphaFoldDB" id="A0A179SZY1"/>
<dbReference type="InterPro" id="IPR000943">
    <property type="entry name" value="RNA_pol_sigma70"/>
</dbReference>
<dbReference type="PANTHER" id="PTHR30385">
    <property type="entry name" value="SIGMA FACTOR F FLAGELLAR"/>
    <property type="match status" value="1"/>
</dbReference>
<evidence type="ECO:0000256" key="5">
    <source>
        <dbReference type="SAM" id="Coils"/>
    </source>
</evidence>
<evidence type="ECO:0000256" key="3">
    <source>
        <dbReference type="ARBA" id="ARBA00023125"/>
    </source>
</evidence>
<keyword evidence="1" id="KW-0805">Transcription regulation</keyword>
<name>A0A179SZY1_9BACI</name>
<dbReference type="InterPro" id="IPR007627">
    <property type="entry name" value="RNA_pol_sigma70_r2"/>
</dbReference>
<feature type="coiled-coil region" evidence="5">
    <location>
        <begin position="186"/>
        <end position="213"/>
    </location>
</feature>
<dbReference type="PROSITE" id="PS00715">
    <property type="entry name" value="SIGMA70_1"/>
    <property type="match status" value="1"/>
</dbReference>